<reference evidence="1" key="1">
    <citation type="submission" date="2023-04" db="EMBL/GenBank/DDBJ databases">
        <title>Draft Genome sequencing of Naganishia species isolated from polar environments using Oxford Nanopore Technology.</title>
        <authorList>
            <person name="Leo P."/>
            <person name="Venkateswaran K."/>
        </authorList>
    </citation>
    <scope>NUCLEOTIDE SEQUENCE</scope>
    <source>
        <strain evidence="1">MNA-CCFEE 5261</strain>
    </source>
</reference>
<sequence length="447" mass="48886">MVDVTSLDERVAAPMPTIAELRQLYDTIETSVSATSKAMHSLTEKSKDATHSDLDFANGLSLLLIRPHLLLASIHQLVIMLGLRLANSSSAPHDEEEEMPSIRPFSADRTERKSLASSSGEYVQASLQNELTVIREVMEKTKGLESKVSYQVKKLVALANDAGMRETEPKKSEEEVDEEQAEGEDSSTDAFSSLLTFLPIDLLSFKPNPSALASNKKGKHAAEDEDERTATRRAKNSRRSLSVSDDGNGDDGAGDGIYRAPKMAAVPYVESRASRRTDRRAPALLSEFASSLTSAPLLESTSGLAVRPVVTSGGDALHTNSKSAKRMAELQRMNEFEEENMTRLVMTKRELKRREEDEAALNMGYGVGGPSRSRSRRQGGFEAELEGVLGDRGGKSLWDGVGKGLGKRDGILERSRKRTSAGDGMDDGSNKRKKGKFEHAMKNKNRK</sequence>
<name>A0ACC2W7S0_9TREE</name>
<dbReference type="Proteomes" id="UP001241377">
    <property type="component" value="Unassembled WGS sequence"/>
</dbReference>
<gene>
    <name evidence="1" type="ORF">QFC19_002721</name>
</gene>
<evidence type="ECO:0000313" key="1">
    <source>
        <dbReference type="EMBL" id="KAJ9107815.1"/>
    </source>
</evidence>
<proteinExistence type="predicted"/>
<evidence type="ECO:0000313" key="2">
    <source>
        <dbReference type="Proteomes" id="UP001241377"/>
    </source>
</evidence>
<accession>A0ACC2W7S0</accession>
<protein>
    <submittedName>
        <fullName evidence="1">Uncharacterized protein</fullName>
    </submittedName>
</protein>
<organism evidence="1 2">
    <name type="scientific">Naganishia cerealis</name>
    <dbReference type="NCBI Taxonomy" id="610337"/>
    <lineage>
        <taxon>Eukaryota</taxon>
        <taxon>Fungi</taxon>
        <taxon>Dikarya</taxon>
        <taxon>Basidiomycota</taxon>
        <taxon>Agaricomycotina</taxon>
        <taxon>Tremellomycetes</taxon>
        <taxon>Filobasidiales</taxon>
        <taxon>Filobasidiaceae</taxon>
        <taxon>Naganishia</taxon>
    </lineage>
</organism>
<comment type="caution">
    <text evidence="1">The sequence shown here is derived from an EMBL/GenBank/DDBJ whole genome shotgun (WGS) entry which is preliminary data.</text>
</comment>
<keyword evidence="2" id="KW-1185">Reference proteome</keyword>
<dbReference type="EMBL" id="JASBWR010000024">
    <property type="protein sequence ID" value="KAJ9107815.1"/>
    <property type="molecule type" value="Genomic_DNA"/>
</dbReference>